<dbReference type="OrthoDB" id="274225at2"/>
<dbReference type="EMBL" id="PQSP01000007">
    <property type="protein sequence ID" value="RUS66003.1"/>
    <property type="molecule type" value="Genomic_DNA"/>
</dbReference>
<evidence type="ECO:0000313" key="2">
    <source>
        <dbReference type="Proteomes" id="UP000286947"/>
    </source>
</evidence>
<reference evidence="1 2" key="1">
    <citation type="submission" date="2018-01" db="EMBL/GenBank/DDBJ databases">
        <title>Saezia sanguinis gen. nov., sp. nov., in the order Burkholderiales isolated from human blood.</title>
        <authorList>
            <person name="Medina-Pascual M.J."/>
            <person name="Valdezate S."/>
            <person name="Monzon S."/>
            <person name="Cuesta I."/>
            <person name="Carrasco G."/>
            <person name="Villalon P."/>
            <person name="Saez-Nieto J.A."/>
        </authorList>
    </citation>
    <scope>NUCLEOTIDE SEQUENCE [LARGE SCALE GENOMIC DNA]</scope>
    <source>
        <strain evidence="1 2">CNM695-12</strain>
    </source>
</reference>
<comment type="caution">
    <text evidence="1">The sequence shown here is derived from an EMBL/GenBank/DDBJ whole genome shotgun (WGS) entry which is preliminary data.</text>
</comment>
<dbReference type="InterPro" id="IPR046562">
    <property type="entry name" value="DUF6717"/>
</dbReference>
<evidence type="ECO:0000313" key="1">
    <source>
        <dbReference type="EMBL" id="RUS66003.1"/>
    </source>
</evidence>
<dbReference type="RefSeq" id="WP_126980542.1">
    <property type="nucleotide sequence ID" value="NZ_PQSP01000007.1"/>
</dbReference>
<gene>
    <name evidence="1" type="ORF">CUZ56_02361</name>
</gene>
<dbReference type="AlphaFoldDB" id="A0A433SB93"/>
<sequence>MNAINIITPYKYEGMWVFDDARAGLSKEPFVSGADTMIDRVVADIPDADQGFVMLFSQTPFPGYAFRLQWRRVDCGGNWYHSQELDMEGWLCPALFRYFEQAPEDIFVQIKAKTA</sequence>
<proteinExistence type="predicted"/>
<name>A0A433SB93_9BURK</name>
<keyword evidence="2" id="KW-1185">Reference proteome</keyword>
<protein>
    <submittedName>
        <fullName evidence="1">Uncharacterized protein</fullName>
    </submittedName>
</protein>
<dbReference type="Proteomes" id="UP000286947">
    <property type="component" value="Unassembled WGS sequence"/>
</dbReference>
<organism evidence="1 2">
    <name type="scientific">Saezia sanguinis</name>
    <dbReference type="NCBI Taxonomy" id="1965230"/>
    <lineage>
        <taxon>Bacteria</taxon>
        <taxon>Pseudomonadati</taxon>
        <taxon>Pseudomonadota</taxon>
        <taxon>Betaproteobacteria</taxon>
        <taxon>Burkholderiales</taxon>
        <taxon>Saeziaceae</taxon>
        <taxon>Saezia</taxon>
    </lineage>
</organism>
<accession>A0A433SB93</accession>
<dbReference type="Pfam" id="PF20475">
    <property type="entry name" value="DUF6717"/>
    <property type="match status" value="1"/>
</dbReference>